<gene>
    <name evidence="2" type="primary">Mo03948</name>
    <name evidence="2" type="ORF">E5Q_03948</name>
</gene>
<dbReference type="HOGENOM" id="CLU_125084_0_0_1"/>
<evidence type="ECO:0008006" key="4">
    <source>
        <dbReference type="Google" id="ProtNLM"/>
    </source>
</evidence>
<sequence length="191" mass="19829">MKTAVLAFAALAGLASAAPAPAASKSLAAPNSKSGVAALIGQLKLIDNITVTIPVDTAPTDNLVEASFFVTNGLPNLGLYAETIQFNSLRVSASVNKTVYASFSYTFKPPLQVPGGKTVSSPTIPNVLLTQGFDNSLALLDAFGGPQGYLDLATTASLTVKSSLLFGIIQAPITVTLPYNQKNVTTFFNFE</sequence>
<organism evidence="2 3">
    <name type="scientific">Mixia osmundae (strain CBS 9802 / IAM 14324 / JCM 22182 / KY 12970)</name>
    <dbReference type="NCBI Taxonomy" id="764103"/>
    <lineage>
        <taxon>Eukaryota</taxon>
        <taxon>Fungi</taxon>
        <taxon>Dikarya</taxon>
        <taxon>Basidiomycota</taxon>
        <taxon>Pucciniomycotina</taxon>
        <taxon>Mixiomycetes</taxon>
        <taxon>Mixiales</taxon>
        <taxon>Mixiaceae</taxon>
        <taxon>Mixia</taxon>
    </lineage>
</organism>
<comment type="caution">
    <text evidence="2">The sequence shown here is derived from an EMBL/GenBank/DDBJ whole genome shotgun (WGS) entry which is preliminary data.</text>
</comment>
<proteinExistence type="predicted"/>
<keyword evidence="1" id="KW-0732">Signal</keyword>
<evidence type="ECO:0000313" key="3">
    <source>
        <dbReference type="Proteomes" id="UP000009131"/>
    </source>
</evidence>
<evidence type="ECO:0000313" key="2">
    <source>
        <dbReference type="EMBL" id="GAA97271.1"/>
    </source>
</evidence>
<name>G7E390_MIXOS</name>
<feature type="signal peptide" evidence="1">
    <location>
        <begin position="1"/>
        <end position="17"/>
    </location>
</feature>
<feature type="chain" id="PRO_5003492771" description="Late embryogenesis abundant protein LEA-2 subgroup domain-containing protein" evidence="1">
    <location>
        <begin position="18"/>
        <end position="191"/>
    </location>
</feature>
<reference evidence="2 3" key="1">
    <citation type="journal article" date="2011" name="J. Gen. Appl. Microbiol.">
        <title>Draft genome sequencing of the enigmatic basidiomycete Mixia osmundae.</title>
        <authorList>
            <person name="Nishida H."/>
            <person name="Nagatsuka Y."/>
            <person name="Sugiyama J."/>
        </authorList>
    </citation>
    <scope>NUCLEOTIDE SEQUENCE [LARGE SCALE GENOMIC DNA]</scope>
    <source>
        <strain evidence="3">CBS 9802 / IAM 14324 / JCM 22182 / KY 12970</strain>
    </source>
</reference>
<protein>
    <recommendedName>
        <fullName evidence="4">Late embryogenesis abundant protein LEA-2 subgroup domain-containing protein</fullName>
    </recommendedName>
</protein>
<dbReference type="EMBL" id="BABT02000117">
    <property type="protein sequence ID" value="GAA97271.1"/>
    <property type="molecule type" value="Genomic_DNA"/>
</dbReference>
<dbReference type="AlphaFoldDB" id="G7E390"/>
<dbReference type="InParanoid" id="G7E390"/>
<dbReference type="Proteomes" id="UP000009131">
    <property type="component" value="Unassembled WGS sequence"/>
</dbReference>
<accession>G7E390</accession>
<keyword evidence="3" id="KW-1185">Reference proteome</keyword>
<reference evidence="2 3" key="2">
    <citation type="journal article" date="2012" name="Open Biol.">
        <title>Characteristics of nucleosomes and linker DNA regions on the genome of the basidiomycete Mixia osmundae revealed by mono- and dinucleosome mapping.</title>
        <authorList>
            <person name="Nishida H."/>
            <person name="Kondo S."/>
            <person name="Matsumoto T."/>
            <person name="Suzuki Y."/>
            <person name="Yoshikawa H."/>
            <person name="Taylor T.D."/>
            <person name="Sugiyama J."/>
        </authorList>
    </citation>
    <scope>NUCLEOTIDE SEQUENCE [LARGE SCALE GENOMIC DNA]</scope>
    <source>
        <strain evidence="3">CBS 9802 / IAM 14324 / JCM 22182 / KY 12970</strain>
    </source>
</reference>
<evidence type="ECO:0000256" key="1">
    <source>
        <dbReference type="SAM" id="SignalP"/>
    </source>
</evidence>
<dbReference type="OrthoDB" id="3251634at2759"/>